<proteinExistence type="predicted"/>
<dbReference type="RefSeq" id="WP_189121891.1">
    <property type="nucleotide sequence ID" value="NZ_BMNH01000001.1"/>
</dbReference>
<reference evidence="1" key="1">
    <citation type="journal article" date="2014" name="Int. J. Syst. Evol. Microbiol.">
        <title>Complete genome sequence of Corynebacterium casei LMG S-19264T (=DSM 44701T), isolated from a smear-ripened cheese.</title>
        <authorList>
            <consortium name="US DOE Joint Genome Institute (JGI-PGF)"/>
            <person name="Walter F."/>
            <person name="Albersmeier A."/>
            <person name="Kalinowski J."/>
            <person name="Ruckert C."/>
        </authorList>
    </citation>
    <scope>NUCLEOTIDE SEQUENCE</scope>
    <source>
        <strain evidence="1">CGMCC 4.7368</strain>
    </source>
</reference>
<protein>
    <recommendedName>
        <fullName evidence="3">DUF488 domain-containing protein</fullName>
    </recommendedName>
</protein>
<gene>
    <name evidence="1" type="ORF">GCM10012289_00550</name>
</gene>
<dbReference type="EMBL" id="BMNH01000001">
    <property type="protein sequence ID" value="GGO60511.1"/>
    <property type="molecule type" value="Genomic_DNA"/>
</dbReference>
<dbReference type="Proteomes" id="UP000646523">
    <property type="component" value="Unassembled WGS sequence"/>
</dbReference>
<keyword evidence="2" id="KW-1185">Reference proteome</keyword>
<reference evidence="1" key="2">
    <citation type="submission" date="2020-09" db="EMBL/GenBank/DDBJ databases">
        <authorList>
            <person name="Sun Q."/>
            <person name="Zhou Y."/>
        </authorList>
    </citation>
    <scope>NUCLEOTIDE SEQUENCE</scope>
    <source>
        <strain evidence="1">CGMCC 4.7368</strain>
    </source>
</reference>
<accession>A0A917YN65</accession>
<comment type="caution">
    <text evidence="1">The sequence shown here is derived from an EMBL/GenBank/DDBJ whole genome shotgun (WGS) entry which is preliminary data.</text>
</comment>
<evidence type="ECO:0008006" key="3">
    <source>
        <dbReference type="Google" id="ProtNLM"/>
    </source>
</evidence>
<dbReference type="AlphaFoldDB" id="A0A917YN65"/>
<dbReference type="Pfam" id="PF22752">
    <property type="entry name" value="DUF488-N3i"/>
    <property type="match status" value="1"/>
</dbReference>
<evidence type="ECO:0000313" key="1">
    <source>
        <dbReference type="EMBL" id="GGO60511.1"/>
    </source>
</evidence>
<sequence length="137" mass="15451">MGPVRIQRVYDHEPAEGTVFLVDRLWPRGVRKADLHLDGWLKDLAPATELRQWFGHRPERYQEFASRYRAQLDQHPDALRPLLDAARRGPVTLLYAAKDTEHNEARVLCDHVRKLLARSSAGARQGAGHQGEGGGQG</sequence>
<evidence type="ECO:0000313" key="2">
    <source>
        <dbReference type="Proteomes" id="UP000646523"/>
    </source>
</evidence>
<dbReference type="PANTHER" id="PTHR36849">
    <property type="entry name" value="CYTOPLASMIC PROTEIN-RELATED"/>
    <property type="match status" value="1"/>
</dbReference>
<dbReference type="InterPro" id="IPR052552">
    <property type="entry name" value="YeaO-like"/>
</dbReference>
<name>A0A917YN65_9ACTN</name>
<dbReference type="PANTHER" id="PTHR36849:SF1">
    <property type="entry name" value="CYTOPLASMIC PROTEIN"/>
    <property type="match status" value="1"/>
</dbReference>
<organism evidence="1 2">
    <name type="scientific">Nonomuraea cavernae</name>
    <dbReference type="NCBI Taxonomy" id="2045107"/>
    <lineage>
        <taxon>Bacteria</taxon>
        <taxon>Bacillati</taxon>
        <taxon>Actinomycetota</taxon>
        <taxon>Actinomycetes</taxon>
        <taxon>Streptosporangiales</taxon>
        <taxon>Streptosporangiaceae</taxon>
        <taxon>Nonomuraea</taxon>
    </lineage>
</organism>